<dbReference type="CDD" id="cd14727">
    <property type="entry name" value="ChanN-like"/>
    <property type="match status" value="1"/>
</dbReference>
<feature type="domain" description="PDZ" evidence="2">
    <location>
        <begin position="294"/>
        <end position="352"/>
    </location>
</feature>
<gene>
    <name evidence="3" type="ORF">MAGMO_2132</name>
</gene>
<feature type="compositionally biased region" description="Basic residues" evidence="1">
    <location>
        <begin position="382"/>
        <end position="395"/>
    </location>
</feature>
<feature type="region of interest" description="Disordered" evidence="1">
    <location>
        <begin position="369"/>
        <end position="395"/>
    </location>
</feature>
<dbReference type="Gene3D" id="2.30.42.10">
    <property type="match status" value="1"/>
</dbReference>
<dbReference type="InterPro" id="IPR001478">
    <property type="entry name" value="PDZ"/>
</dbReference>
<dbReference type="EMBL" id="LO017727">
    <property type="protein sequence ID" value="CRH06300.1"/>
    <property type="molecule type" value="Genomic_DNA"/>
</dbReference>
<reference evidence="3" key="1">
    <citation type="submission" date="2015-04" db="EMBL/GenBank/DDBJ databases">
        <authorList>
            <person name="Syromyatnikov M.Y."/>
            <person name="Popov V.N."/>
        </authorList>
    </citation>
    <scope>NUCLEOTIDE SEQUENCE</scope>
    <source>
        <strain evidence="3">MO-1</strain>
    </source>
</reference>
<dbReference type="InterPro" id="IPR036034">
    <property type="entry name" value="PDZ_sf"/>
</dbReference>
<protein>
    <recommendedName>
        <fullName evidence="2">PDZ domain-containing protein</fullName>
    </recommendedName>
</protein>
<dbReference type="InterPro" id="IPR007314">
    <property type="entry name" value="Cofac_haem-bd_dom"/>
</dbReference>
<dbReference type="AlphaFoldDB" id="A0A1S7LH74"/>
<dbReference type="Pfam" id="PF04187">
    <property type="entry name" value="Cofac_haem_bdg"/>
    <property type="match status" value="1"/>
</dbReference>
<evidence type="ECO:0000313" key="3">
    <source>
        <dbReference type="EMBL" id="CRH06300.1"/>
    </source>
</evidence>
<dbReference type="Pfam" id="PF13180">
    <property type="entry name" value="PDZ_2"/>
    <property type="match status" value="1"/>
</dbReference>
<dbReference type="Gene3D" id="3.40.50.11550">
    <property type="match status" value="1"/>
</dbReference>
<organism evidence="3">
    <name type="scientific">Magnetococcus massalia (strain MO-1)</name>
    <dbReference type="NCBI Taxonomy" id="451514"/>
    <lineage>
        <taxon>Bacteria</taxon>
        <taxon>Pseudomonadati</taxon>
        <taxon>Pseudomonadota</taxon>
        <taxon>Magnetococcia</taxon>
        <taxon>Magnetococcales</taxon>
        <taxon>Magnetococcaceae</taxon>
        <taxon>Magnetococcus</taxon>
    </lineage>
</organism>
<proteinExistence type="predicted"/>
<dbReference type="SUPFAM" id="SSF159501">
    <property type="entry name" value="EreA/ChaN-like"/>
    <property type="match status" value="1"/>
</dbReference>
<sequence length="395" mass="44089">MALFAIAGAALLIVQMVTHMPVPVKPHEIIDLSSGDAVSREVMSQSLARHRVVLVGEQHDDPGQHLVQLRVIQSLHESGAKVAVGMEQFPRDLQPVLSRWSEGHMSEEAFLDATQWYNIWGMDAELYLPILRYLRDHKIPLLGINVRRSTISQVRKQGLANLHADLKAKLPTPAPAPADYRMKLEGIFDGHLSRMGMGGKTENFIEAQRMWDAVMADGLHRWLMENPDGIAIGLAGTGHVEHGHGIAHQLKARGVNDVAMVIPWSEENEWIEQEMGDYAWGTPTKPVTMPKVKLGIYLDDGGDVPIGSVNIVKVMHGSVALKMGLQKDDRILALNGELTRNNHQLIRLLRNSRWGDEIELRVKRDGKSQTIRYTLPDTPPKSPHHGAHHPKVHKK</sequence>
<dbReference type="SUPFAM" id="SSF50156">
    <property type="entry name" value="PDZ domain-like"/>
    <property type="match status" value="1"/>
</dbReference>
<name>A0A1S7LH74_MAGMO</name>
<evidence type="ECO:0000259" key="2">
    <source>
        <dbReference type="PROSITE" id="PS50106"/>
    </source>
</evidence>
<accession>A0A1S7LH74</accession>
<dbReference type="SMART" id="SM00228">
    <property type="entry name" value="PDZ"/>
    <property type="match status" value="1"/>
</dbReference>
<evidence type="ECO:0000256" key="1">
    <source>
        <dbReference type="SAM" id="MobiDB-lite"/>
    </source>
</evidence>
<dbReference type="PROSITE" id="PS50106">
    <property type="entry name" value="PDZ"/>
    <property type="match status" value="1"/>
</dbReference>